<name>A0A0J8AYZ5_9SPHN</name>
<gene>
    <name evidence="2" type="ORF">V474_09315</name>
</gene>
<evidence type="ECO:0008006" key="4">
    <source>
        <dbReference type="Google" id="ProtNLM"/>
    </source>
</evidence>
<keyword evidence="1" id="KW-0812">Transmembrane</keyword>
<feature type="transmembrane region" description="Helical" evidence="1">
    <location>
        <begin position="190"/>
        <end position="211"/>
    </location>
</feature>
<feature type="transmembrane region" description="Helical" evidence="1">
    <location>
        <begin position="12"/>
        <end position="28"/>
    </location>
</feature>
<proteinExistence type="predicted"/>
<evidence type="ECO:0000313" key="3">
    <source>
        <dbReference type="Proteomes" id="UP000052268"/>
    </source>
</evidence>
<dbReference type="PATRIC" id="fig|1114963.3.peg.764"/>
<feature type="transmembrane region" description="Helical" evidence="1">
    <location>
        <begin position="83"/>
        <end position="101"/>
    </location>
</feature>
<sequence>MPKRALIERRPWLLGSMVLALAWIWLQGSETPGLYLLLLKAAPLLLLAVYAVLRHRGNDTRSLAGMLVLQAIGSALMDYMPLIALNALLVAYLIGLGMFLVHRRVEMDGGRKASALALTLGTPLLCYFAAERAGVGVPLFLGLALGGMAASAWISTFPRSRVGLGASLIVAGNVLGIAALGGASGGSGPAAALAAWPLFYLGNLVLATGVTGELRMREDFL</sequence>
<dbReference type="OrthoDB" id="7390032at2"/>
<feature type="transmembrane region" description="Helical" evidence="1">
    <location>
        <begin position="113"/>
        <end position="130"/>
    </location>
</feature>
<accession>A0A0J8AYZ5</accession>
<feature type="transmembrane region" description="Helical" evidence="1">
    <location>
        <begin position="136"/>
        <end position="155"/>
    </location>
</feature>
<dbReference type="EMBL" id="JACU01000002">
    <property type="protein sequence ID" value="KMS59395.1"/>
    <property type="molecule type" value="Genomic_DNA"/>
</dbReference>
<keyword evidence="3" id="KW-1185">Reference proteome</keyword>
<feature type="transmembrane region" description="Helical" evidence="1">
    <location>
        <begin position="60"/>
        <end position="77"/>
    </location>
</feature>
<organism evidence="2 3">
    <name type="scientific">Novosphingobium barchaimii LL02</name>
    <dbReference type="NCBI Taxonomy" id="1114963"/>
    <lineage>
        <taxon>Bacteria</taxon>
        <taxon>Pseudomonadati</taxon>
        <taxon>Pseudomonadota</taxon>
        <taxon>Alphaproteobacteria</taxon>
        <taxon>Sphingomonadales</taxon>
        <taxon>Sphingomonadaceae</taxon>
        <taxon>Novosphingobium</taxon>
    </lineage>
</organism>
<reference evidence="2 3" key="1">
    <citation type="journal article" date="2015" name="G3 (Bethesda)">
        <title>Insights into Ongoing Evolution of the Hexachlorocyclohexane Catabolic Pathway from Comparative Genomics of Ten Sphingomonadaceae Strains.</title>
        <authorList>
            <person name="Pearce S.L."/>
            <person name="Oakeshott J.G."/>
            <person name="Pandey G."/>
        </authorList>
    </citation>
    <scope>NUCLEOTIDE SEQUENCE [LARGE SCALE GENOMIC DNA]</scope>
    <source>
        <strain evidence="2 3">LL02</strain>
    </source>
</reference>
<feature type="transmembrane region" description="Helical" evidence="1">
    <location>
        <begin position="162"/>
        <end position="184"/>
    </location>
</feature>
<keyword evidence="1" id="KW-1133">Transmembrane helix</keyword>
<protein>
    <recommendedName>
        <fullName evidence="4">Lysoplasmalogenase</fullName>
    </recommendedName>
</protein>
<dbReference type="Proteomes" id="UP000052268">
    <property type="component" value="Unassembled WGS sequence"/>
</dbReference>
<evidence type="ECO:0000256" key="1">
    <source>
        <dbReference type="SAM" id="Phobius"/>
    </source>
</evidence>
<dbReference type="AlphaFoldDB" id="A0A0J8AYZ5"/>
<evidence type="ECO:0000313" key="2">
    <source>
        <dbReference type="EMBL" id="KMS59395.1"/>
    </source>
</evidence>
<keyword evidence="1" id="KW-0472">Membrane</keyword>
<feature type="transmembrane region" description="Helical" evidence="1">
    <location>
        <begin position="34"/>
        <end position="53"/>
    </location>
</feature>
<comment type="caution">
    <text evidence="2">The sequence shown here is derived from an EMBL/GenBank/DDBJ whole genome shotgun (WGS) entry which is preliminary data.</text>
</comment>